<accession>A0ABU7BQA0</accession>
<reference evidence="1 2" key="1">
    <citation type="submission" date="2021-07" db="EMBL/GenBank/DDBJ databases">
        <authorList>
            <person name="Palmer J.M."/>
        </authorList>
    </citation>
    <scope>NUCLEOTIDE SEQUENCE [LARGE SCALE GENOMIC DNA]</scope>
    <source>
        <strain evidence="1 2">AT_MEX2019</strain>
        <tissue evidence="1">Muscle</tissue>
    </source>
</reference>
<evidence type="ECO:0000313" key="2">
    <source>
        <dbReference type="Proteomes" id="UP001345963"/>
    </source>
</evidence>
<name>A0ABU7BQA0_9TELE</name>
<keyword evidence="2" id="KW-1185">Reference proteome</keyword>
<sequence length="106" mass="11596">MLLAVRAYGAQRCPISVWHHTFCLTWSIFPVHSWPIKCVTHMNVCDIFNLSKRPHGGAVGNTMALQLEGPGFDSRPGVFLHGVSMFSPCMRGFSPGTPASSHSPKT</sequence>
<protein>
    <submittedName>
        <fullName evidence="1">Uncharacterized protein</fullName>
    </submittedName>
</protein>
<dbReference type="EMBL" id="JAHUTI010062657">
    <property type="protein sequence ID" value="MED6252827.1"/>
    <property type="molecule type" value="Genomic_DNA"/>
</dbReference>
<proteinExistence type="predicted"/>
<comment type="caution">
    <text evidence="1">The sequence shown here is derived from an EMBL/GenBank/DDBJ whole genome shotgun (WGS) entry which is preliminary data.</text>
</comment>
<organism evidence="1 2">
    <name type="scientific">Ataeniobius toweri</name>
    <dbReference type="NCBI Taxonomy" id="208326"/>
    <lineage>
        <taxon>Eukaryota</taxon>
        <taxon>Metazoa</taxon>
        <taxon>Chordata</taxon>
        <taxon>Craniata</taxon>
        <taxon>Vertebrata</taxon>
        <taxon>Euteleostomi</taxon>
        <taxon>Actinopterygii</taxon>
        <taxon>Neopterygii</taxon>
        <taxon>Teleostei</taxon>
        <taxon>Neoteleostei</taxon>
        <taxon>Acanthomorphata</taxon>
        <taxon>Ovalentaria</taxon>
        <taxon>Atherinomorphae</taxon>
        <taxon>Cyprinodontiformes</taxon>
        <taxon>Goodeidae</taxon>
        <taxon>Ataeniobius</taxon>
    </lineage>
</organism>
<dbReference type="Proteomes" id="UP001345963">
    <property type="component" value="Unassembled WGS sequence"/>
</dbReference>
<evidence type="ECO:0000313" key="1">
    <source>
        <dbReference type="EMBL" id="MED6252827.1"/>
    </source>
</evidence>
<gene>
    <name evidence="1" type="ORF">ATANTOWER_017656</name>
</gene>